<evidence type="ECO:0000313" key="2">
    <source>
        <dbReference type="Proteomes" id="UP000549695"/>
    </source>
</evidence>
<dbReference type="GeneID" id="98049888"/>
<dbReference type="Proteomes" id="UP000549695">
    <property type="component" value="Unassembled WGS sequence"/>
</dbReference>
<dbReference type="EMBL" id="JACCCZ010000001">
    <property type="protein sequence ID" value="NYF99755.1"/>
    <property type="molecule type" value="Genomic_DNA"/>
</dbReference>
<proteinExistence type="predicted"/>
<dbReference type="AlphaFoldDB" id="A0A852W1A9"/>
<dbReference type="RefSeq" id="WP_179759826.1">
    <property type="nucleotide sequence ID" value="NZ_BAAAJZ010000011.1"/>
</dbReference>
<organism evidence="1 2">
    <name type="scientific">Pseudonocardia alni</name>
    <name type="common">Amycolata alni</name>
    <dbReference type="NCBI Taxonomy" id="33907"/>
    <lineage>
        <taxon>Bacteria</taxon>
        <taxon>Bacillati</taxon>
        <taxon>Actinomycetota</taxon>
        <taxon>Actinomycetes</taxon>
        <taxon>Pseudonocardiales</taxon>
        <taxon>Pseudonocardiaceae</taxon>
        <taxon>Pseudonocardia</taxon>
    </lineage>
</organism>
<keyword evidence="2" id="KW-1185">Reference proteome</keyword>
<reference evidence="1 2" key="1">
    <citation type="submission" date="2020-07" db="EMBL/GenBank/DDBJ databases">
        <title>Sequencing the genomes of 1000 actinobacteria strains.</title>
        <authorList>
            <person name="Klenk H.-P."/>
        </authorList>
    </citation>
    <scope>NUCLEOTIDE SEQUENCE [LARGE SCALE GENOMIC DNA]</scope>
    <source>
        <strain evidence="1 2">DSM 44749</strain>
    </source>
</reference>
<gene>
    <name evidence="1" type="ORF">HDA37_000041</name>
</gene>
<accession>A0A852W1A9</accession>
<name>A0A852W1A9_PSEA5</name>
<evidence type="ECO:0000313" key="1">
    <source>
        <dbReference type="EMBL" id="NYF99755.1"/>
    </source>
</evidence>
<comment type="caution">
    <text evidence="1">The sequence shown here is derived from an EMBL/GenBank/DDBJ whole genome shotgun (WGS) entry which is preliminary data.</text>
</comment>
<protein>
    <recommendedName>
        <fullName evidence="3">Recombination endonuclease VII</fullName>
    </recommendedName>
</protein>
<evidence type="ECO:0008006" key="3">
    <source>
        <dbReference type="Google" id="ProtNLM"/>
    </source>
</evidence>
<sequence>MTPSACRLCGAPGLDDAGVAAVAGWVTDRDERGRDGRLCPACARRHVRDIEAKLDVEWW</sequence>